<dbReference type="GO" id="GO:0000502">
    <property type="term" value="C:proteasome complex"/>
    <property type="evidence" value="ECO:0007669"/>
    <property type="project" value="UniProtKB-KW"/>
</dbReference>
<dbReference type="OrthoDB" id="17907at2759"/>
<reference evidence="2 3" key="1">
    <citation type="journal article" date="2016" name="Mol. Biol. Evol.">
        <title>Genome-Wide Survey of Gut Fungi (Harpellales) Reveals the First Horizontally Transferred Ubiquitin Gene from a Mosquito Host.</title>
        <authorList>
            <person name="Wang Y."/>
            <person name="White M.M."/>
            <person name="Kvist S."/>
            <person name="Moncalvo J.M."/>
        </authorList>
    </citation>
    <scope>NUCLEOTIDE SEQUENCE [LARGE SCALE GENOMIC DNA]</scope>
    <source>
        <strain evidence="2 3">ALG-7-W6</strain>
    </source>
</reference>
<feature type="domain" description="Proteasome activator Blm10 middle HEAT repeats region" evidence="1">
    <location>
        <begin position="5"/>
        <end position="443"/>
    </location>
</feature>
<dbReference type="Pfam" id="PF16507">
    <property type="entry name" value="HEAT_PSME4_mid"/>
    <property type="match status" value="1"/>
</dbReference>
<dbReference type="PANTHER" id="PTHR32170:SF3">
    <property type="entry name" value="PROTEASOME ACTIVATOR COMPLEX SUBUNIT 4"/>
    <property type="match status" value="1"/>
</dbReference>
<dbReference type="STRING" id="133383.A0A1R0GN82"/>
<dbReference type="GO" id="GO:0010499">
    <property type="term" value="P:proteasomal ubiquitin-independent protein catabolic process"/>
    <property type="evidence" value="ECO:0007669"/>
    <property type="project" value="TreeGrafter"/>
</dbReference>
<name>A0A1R0GN82_9FUNG</name>
<dbReference type="EMBL" id="LSSL01006665">
    <property type="protein sequence ID" value="OLY78354.1"/>
    <property type="molecule type" value="Genomic_DNA"/>
</dbReference>
<evidence type="ECO:0000313" key="3">
    <source>
        <dbReference type="Proteomes" id="UP000187455"/>
    </source>
</evidence>
<proteinExistence type="predicted"/>
<evidence type="ECO:0000313" key="2">
    <source>
        <dbReference type="EMBL" id="OLY78354.1"/>
    </source>
</evidence>
<dbReference type="GO" id="GO:0070628">
    <property type="term" value="F:proteasome binding"/>
    <property type="evidence" value="ECO:0007669"/>
    <property type="project" value="InterPro"/>
</dbReference>
<gene>
    <name evidence="2" type="ORF">AYI68_g7598</name>
</gene>
<dbReference type="GO" id="GO:0005634">
    <property type="term" value="C:nucleus"/>
    <property type="evidence" value="ECO:0007669"/>
    <property type="project" value="TreeGrafter"/>
</dbReference>
<dbReference type="PANTHER" id="PTHR32170">
    <property type="entry name" value="PROTEASOME ACTIVATOR COMPLEX SUBUNIT 4"/>
    <property type="match status" value="1"/>
</dbReference>
<dbReference type="InterPro" id="IPR032430">
    <property type="entry name" value="Blm10_mid"/>
</dbReference>
<dbReference type="Proteomes" id="UP000187455">
    <property type="component" value="Unassembled WGS sequence"/>
</dbReference>
<organism evidence="2 3">
    <name type="scientific">Smittium mucronatum</name>
    <dbReference type="NCBI Taxonomy" id="133383"/>
    <lineage>
        <taxon>Eukaryota</taxon>
        <taxon>Fungi</taxon>
        <taxon>Fungi incertae sedis</taxon>
        <taxon>Zoopagomycota</taxon>
        <taxon>Kickxellomycotina</taxon>
        <taxon>Harpellomycetes</taxon>
        <taxon>Harpellales</taxon>
        <taxon>Legeriomycetaceae</taxon>
        <taxon>Smittium</taxon>
    </lineage>
</organism>
<accession>A0A1R0GN82</accession>
<dbReference type="AlphaFoldDB" id="A0A1R0GN82"/>
<sequence length="650" mass="73389">MSLVSASSIRSLAEVEPDLVIPTILDFTFESLESDFLVKRTISCLTALEMTSPIISSWSIFPQGAKNIIPILTKLADKINISNSEITMRVLSVINSFVTHGIIFGEVPICDSSDEIENSSSYLISERPPVNLDLESYLTSVSLQEVEYFIEIFFSNIFSLVGSFIVDTGYFGESSMDNPDRNLFNLLATTCQNVTVQTRSNHLPIILNKLNGFLGNCASSKNQDNICNVIASIVSVMPENVFDKILSQSLSEINQQLNDGPINGSDWKMRDFSYRDIIKFHIQISISLFKSSDPTYFIKHRDLIISTFENFFVKCPAIDIVKLASNSMYSFLSSITQIKLKNPRSLPLSIWNNSDSMNKHFEYWGLTVNPDDLDELEFYSPNIESLEISTLIKDSIIIPAILKLSNLTISNNDVSIDSVSGSLSSIETDQILILLEIIIYGMRGLSNITSDPRCEGNQDFDHDTIFDILHGLKNINPNFNIQLVYDFQQFSDFQKTLCDFILKIADWNLSRCIDSSEINCSLVTLIKDFISFHGIKATKKSLINNWSHDWSDHSLRLPGPYLPRIIACKKVVYSCRILSLDNSKISSVSQSHRHLIKKLSKIFFSTYDNVIKECSKAVDKIFLMHRLFSDLILDEIFENLLSDGNSISSF</sequence>
<keyword evidence="3" id="KW-1185">Reference proteome</keyword>
<evidence type="ECO:0000259" key="1">
    <source>
        <dbReference type="Pfam" id="PF16507"/>
    </source>
</evidence>
<dbReference type="GO" id="GO:0005829">
    <property type="term" value="C:cytosol"/>
    <property type="evidence" value="ECO:0007669"/>
    <property type="project" value="TreeGrafter"/>
</dbReference>
<dbReference type="GO" id="GO:0016504">
    <property type="term" value="F:peptidase activator activity"/>
    <property type="evidence" value="ECO:0007669"/>
    <property type="project" value="InterPro"/>
</dbReference>
<comment type="caution">
    <text evidence="2">The sequence shown here is derived from an EMBL/GenBank/DDBJ whole genome shotgun (WGS) entry which is preliminary data.</text>
</comment>
<protein>
    <submittedName>
        <fullName evidence="2">Proteasome activator complex subunit 4</fullName>
    </submittedName>
</protein>
<dbReference type="InterPro" id="IPR035309">
    <property type="entry name" value="PSME4"/>
</dbReference>
<keyword evidence="2" id="KW-0647">Proteasome</keyword>